<dbReference type="EMBL" id="JALJOV010000263">
    <property type="protein sequence ID" value="KAK9865287.1"/>
    <property type="molecule type" value="Genomic_DNA"/>
</dbReference>
<organism evidence="1 2">
    <name type="scientific">Apatococcus fuscideae</name>
    <dbReference type="NCBI Taxonomy" id="2026836"/>
    <lineage>
        <taxon>Eukaryota</taxon>
        <taxon>Viridiplantae</taxon>
        <taxon>Chlorophyta</taxon>
        <taxon>core chlorophytes</taxon>
        <taxon>Trebouxiophyceae</taxon>
        <taxon>Chlorellales</taxon>
        <taxon>Chlorellaceae</taxon>
        <taxon>Apatococcus</taxon>
    </lineage>
</organism>
<dbReference type="AlphaFoldDB" id="A0AAW1T675"/>
<keyword evidence="2" id="KW-1185">Reference proteome</keyword>
<evidence type="ECO:0000313" key="1">
    <source>
        <dbReference type="EMBL" id="KAK9865287.1"/>
    </source>
</evidence>
<reference evidence="1 2" key="1">
    <citation type="journal article" date="2024" name="Nat. Commun.">
        <title>Phylogenomics reveals the evolutionary origins of lichenization in chlorophyte algae.</title>
        <authorList>
            <person name="Puginier C."/>
            <person name="Libourel C."/>
            <person name="Otte J."/>
            <person name="Skaloud P."/>
            <person name="Haon M."/>
            <person name="Grisel S."/>
            <person name="Petersen M."/>
            <person name="Berrin J.G."/>
            <person name="Delaux P.M."/>
            <person name="Dal Grande F."/>
            <person name="Keller J."/>
        </authorList>
    </citation>
    <scope>NUCLEOTIDE SEQUENCE [LARGE SCALE GENOMIC DNA]</scope>
    <source>
        <strain evidence="1 2">SAG 2523</strain>
    </source>
</reference>
<proteinExistence type="predicted"/>
<evidence type="ECO:0000313" key="2">
    <source>
        <dbReference type="Proteomes" id="UP001485043"/>
    </source>
</evidence>
<name>A0AAW1T675_9CHLO</name>
<accession>A0AAW1T675</accession>
<comment type="caution">
    <text evidence="1">The sequence shown here is derived from an EMBL/GenBank/DDBJ whole genome shotgun (WGS) entry which is preliminary data.</text>
</comment>
<protein>
    <submittedName>
        <fullName evidence="1">Uncharacterized protein</fullName>
    </submittedName>
</protein>
<gene>
    <name evidence="1" type="ORF">WJX84_010279</name>
</gene>
<sequence length="109" mass="12240">MLQGNLQISRCWICWPAFIRDQQMLQLEESWTWGLYLGLAEAQACLQLVPAAVTDIRLSSRGELVDDLAWARPTAMQSLARVQYAQRMLEGGGVPPAAHLQLVFLRDVS</sequence>
<dbReference type="Proteomes" id="UP001485043">
    <property type="component" value="Unassembled WGS sequence"/>
</dbReference>